<evidence type="ECO:0000256" key="3">
    <source>
        <dbReference type="ARBA" id="ARBA00022516"/>
    </source>
</evidence>
<dbReference type="PIRSF" id="PIRSF000847">
    <property type="entry name" value="Phos_ph_gly_syn"/>
    <property type="match status" value="1"/>
</dbReference>
<evidence type="ECO:0000256" key="9">
    <source>
        <dbReference type="ARBA" id="ARBA00023209"/>
    </source>
</evidence>
<feature type="transmembrane region" description="Helical" evidence="12">
    <location>
        <begin position="12"/>
        <end position="31"/>
    </location>
</feature>
<keyword evidence="9" id="KW-0594">Phospholipid biosynthesis</keyword>
<keyword evidence="10" id="KW-1208">Phospholipid metabolism</keyword>
<dbReference type="AlphaFoldDB" id="A0A8J6E6H0"/>
<evidence type="ECO:0000313" key="13">
    <source>
        <dbReference type="EMBL" id="KAG9397102.1"/>
    </source>
</evidence>
<dbReference type="GO" id="GO:0005739">
    <property type="term" value="C:mitochondrion"/>
    <property type="evidence" value="ECO:0007669"/>
    <property type="project" value="TreeGrafter"/>
</dbReference>
<keyword evidence="7" id="KW-0443">Lipid metabolism</keyword>
<organism evidence="13 14">
    <name type="scientific">Carpediemonas membranifera</name>
    <dbReference type="NCBI Taxonomy" id="201153"/>
    <lineage>
        <taxon>Eukaryota</taxon>
        <taxon>Metamonada</taxon>
        <taxon>Carpediemonas-like organisms</taxon>
        <taxon>Carpediemonas</taxon>
    </lineage>
</organism>
<evidence type="ECO:0000256" key="6">
    <source>
        <dbReference type="ARBA" id="ARBA00022989"/>
    </source>
</evidence>
<dbReference type="EMBL" id="JAHDYR010000003">
    <property type="protein sequence ID" value="KAG9397102.1"/>
    <property type="molecule type" value="Genomic_DNA"/>
</dbReference>
<dbReference type="PROSITE" id="PS00379">
    <property type="entry name" value="CDP_ALCOHOL_P_TRANSF"/>
    <property type="match status" value="1"/>
</dbReference>
<dbReference type="OrthoDB" id="10255677at2759"/>
<comment type="similarity">
    <text evidence="2 11">Belongs to the CDP-alcohol phosphatidyltransferase class-I family.</text>
</comment>
<keyword evidence="3" id="KW-0444">Lipid biosynthesis</keyword>
<dbReference type="PANTHER" id="PTHR14269">
    <property type="entry name" value="CDP-DIACYLGLYCEROL--GLYCEROL-3-PHOSPHATE 3-PHOSPHATIDYLTRANSFERASE-RELATED"/>
    <property type="match status" value="1"/>
</dbReference>
<evidence type="ECO:0000256" key="4">
    <source>
        <dbReference type="ARBA" id="ARBA00022679"/>
    </source>
</evidence>
<evidence type="ECO:0000256" key="5">
    <source>
        <dbReference type="ARBA" id="ARBA00022692"/>
    </source>
</evidence>
<evidence type="ECO:0000256" key="2">
    <source>
        <dbReference type="ARBA" id="ARBA00010441"/>
    </source>
</evidence>
<dbReference type="InterPro" id="IPR000462">
    <property type="entry name" value="CDP-OH_P_trans"/>
</dbReference>
<dbReference type="InterPro" id="IPR050324">
    <property type="entry name" value="CDP-alcohol_PTase-I"/>
</dbReference>
<evidence type="ECO:0000256" key="8">
    <source>
        <dbReference type="ARBA" id="ARBA00023136"/>
    </source>
</evidence>
<name>A0A8J6E6H0_9EUKA</name>
<dbReference type="GO" id="GO:0016020">
    <property type="term" value="C:membrane"/>
    <property type="evidence" value="ECO:0007669"/>
    <property type="project" value="UniProtKB-SubCell"/>
</dbReference>
<dbReference type="GO" id="GO:0008444">
    <property type="term" value="F:CDP-diacylglycerol-glycerol-3-phosphate 3-phosphatidyltransferase activity"/>
    <property type="evidence" value="ECO:0007669"/>
    <property type="project" value="InterPro"/>
</dbReference>
<sequence length="215" mass="23497">MVSRDIRFHVPNVLSLSRVPGVFLTTIFLFVPVTVISKPRTIACILYAISALTDYADGLAARKLHATTTFGIVYDAIADKVLVLNLFMAFLTIGVFPPLYLFLVMAILAREFLITGLRIVAAVHDVVLAAEKSGKIKTATMMVATNAILLSLAMAEFPDRFSSETISLVRATGEVCFLISCLLAITSGAVYCKKYHHLLTLEAPNRDELVVTDDE</sequence>
<dbReference type="GO" id="GO:0046474">
    <property type="term" value="P:glycerophospholipid biosynthetic process"/>
    <property type="evidence" value="ECO:0007669"/>
    <property type="project" value="TreeGrafter"/>
</dbReference>
<dbReference type="PANTHER" id="PTHR14269:SF11">
    <property type="entry name" value="CDP-DIACYLGLYCEROL--GLYCEROL-3-PHOSPHATE 3-PHOSPHATIDYLTRANSFERASE"/>
    <property type="match status" value="1"/>
</dbReference>
<gene>
    <name evidence="13" type="ORF">J8273_1010</name>
</gene>
<reference evidence="13" key="1">
    <citation type="submission" date="2021-05" db="EMBL/GenBank/DDBJ databases">
        <title>A free-living protist that lacks canonical eukaryotic 1 DNA replication and segregation systems.</title>
        <authorList>
            <person name="Salas-Leiva D.E."/>
            <person name="Tromer E.C."/>
            <person name="Curtis B.A."/>
            <person name="Jerlstrom-Hultqvist J."/>
            <person name="Kolisko M."/>
            <person name="Yi Z."/>
            <person name="Salas-Leiva J.S."/>
            <person name="Gallot-Lavallee L."/>
            <person name="Kops G.J.P.L."/>
            <person name="Archibald J.M."/>
            <person name="Simpson A.G.B."/>
            <person name="Roger A.J."/>
        </authorList>
    </citation>
    <scope>NUCLEOTIDE SEQUENCE</scope>
    <source>
        <strain evidence="13">BICM</strain>
    </source>
</reference>
<evidence type="ECO:0000256" key="7">
    <source>
        <dbReference type="ARBA" id="ARBA00023098"/>
    </source>
</evidence>
<keyword evidence="8 12" id="KW-0472">Membrane</keyword>
<feature type="transmembrane region" description="Helical" evidence="12">
    <location>
        <begin position="86"/>
        <end position="109"/>
    </location>
</feature>
<dbReference type="Gene3D" id="1.20.120.1760">
    <property type="match status" value="1"/>
</dbReference>
<keyword evidence="5 12" id="KW-0812">Transmembrane</keyword>
<comment type="subcellular location">
    <subcellularLocation>
        <location evidence="1">Membrane</location>
        <topology evidence="1">Multi-pass membrane protein</topology>
    </subcellularLocation>
</comment>
<proteinExistence type="inferred from homology"/>
<keyword evidence="6 12" id="KW-1133">Transmembrane helix</keyword>
<dbReference type="Proteomes" id="UP000717585">
    <property type="component" value="Unassembled WGS sequence"/>
</dbReference>
<dbReference type="InterPro" id="IPR043130">
    <property type="entry name" value="CDP-OH_PTrfase_TM_dom"/>
</dbReference>
<keyword evidence="14" id="KW-1185">Reference proteome</keyword>
<keyword evidence="4 11" id="KW-0808">Transferase</keyword>
<dbReference type="InterPro" id="IPR048254">
    <property type="entry name" value="CDP_ALCOHOL_P_TRANSF_CS"/>
</dbReference>
<evidence type="ECO:0000256" key="11">
    <source>
        <dbReference type="RuleBase" id="RU003750"/>
    </source>
</evidence>
<accession>A0A8J6E6H0</accession>
<comment type="caution">
    <text evidence="13">The sequence shown here is derived from an EMBL/GenBank/DDBJ whole genome shotgun (WGS) entry which is preliminary data.</text>
</comment>
<dbReference type="InterPro" id="IPR004570">
    <property type="entry name" value="Phosphatidylglycerol_P_synth"/>
</dbReference>
<evidence type="ECO:0000256" key="1">
    <source>
        <dbReference type="ARBA" id="ARBA00004141"/>
    </source>
</evidence>
<dbReference type="NCBIfam" id="TIGR00560">
    <property type="entry name" value="pgsA"/>
    <property type="match status" value="1"/>
</dbReference>
<protein>
    <submittedName>
        <fullName evidence="13">CDP-diacylglycerol-glycerol-3-phosphate 3-phosphatidyltransferase-like</fullName>
    </submittedName>
</protein>
<dbReference type="Pfam" id="PF01066">
    <property type="entry name" value="CDP-OH_P_transf"/>
    <property type="match status" value="1"/>
</dbReference>
<evidence type="ECO:0000313" key="14">
    <source>
        <dbReference type="Proteomes" id="UP000717585"/>
    </source>
</evidence>
<evidence type="ECO:0000256" key="10">
    <source>
        <dbReference type="ARBA" id="ARBA00023264"/>
    </source>
</evidence>
<evidence type="ECO:0000256" key="12">
    <source>
        <dbReference type="SAM" id="Phobius"/>
    </source>
</evidence>